<dbReference type="InterPro" id="IPR007215">
    <property type="entry name" value="Sulphur_relay_TusB/DsrH"/>
</dbReference>
<gene>
    <name evidence="1" type="ORF">M998_2491</name>
</gene>
<reference evidence="1 2" key="1">
    <citation type="submission" date="2016-04" db="EMBL/GenBank/DDBJ databases">
        <title>ATOL: Assembling a taxonomically balanced genome-scale reconstruction of the evolutionary history of the Enterobacteriaceae.</title>
        <authorList>
            <person name="Plunkett G.III."/>
            <person name="Neeno-Eckwall E.C."/>
            <person name="Glasner J.D."/>
            <person name="Perna N.T."/>
        </authorList>
    </citation>
    <scope>NUCLEOTIDE SEQUENCE [LARGE SCALE GENOMIC DNA]</scope>
    <source>
        <strain evidence="1 2">ATCC 35613</strain>
    </source>
</reference>
<dbReference type="PANTHER" id="PTHR37526:SF1">
    <property type="entry name" value="PROTEIN TUSB"/>
    <property type="match status" value="1"/>
</dbReference>
<dbReference type="NCBIfam" id="NF010035">
    <property type="entry name" value="PRK13510.1"/>
    <property type="match status" value="1"/>
</dbReference>
<dbReference type="GO" id="GO:1990228">
    <property type="term" value="C:sulfurtransferase complex"/>
    <property type="evidence" value="ECO:0007669"/>
    <property type="project" value="TreeGrafter"/>
</dbReference>
<evidence type="ECO:0000313" key="2">
    <source>
        <dbReference type="Proteomes" id="UP000078224"/>
    </source>
</evidence>
<dbReference type="GO" id="GO:0002143">
    <property type="term" value="P:tRNA wobble position uridine thiolation"/>
    <property type="evidence" value="ECO:0007669"/>
    <property type="project" value="InterPro"/>
</dbReference>
<dbReference type="Gene3D" id="3.40.1260.10">
    <property type="entry name" value="DsrEFH-like"/>
    <property type="match status" value="1"/>
</dbReference>
<dbReference type="OrthoDB" id="9795117at2"/>
<dbReference type="EMBL" id="LXEW01000035">
    <property type="protein sequence ID" value="OAT50851.1"/>
    <property type="molecule type" value="Genomic_DNA"/>
</dbReference>
<dbReference type="PATRIC" id="fig|1354272.4.peg.2535"/>
<sequence length="95" mass="10567">MLYTIATSPFHCDFSALLRLITNQDAVLLIQDGVIAAIEQSKYLNELQNTGAQIYVLEADVVARGLQNKISEAVSLISYQGFVRLTEAHKQHFSL</sequence>
<dbReference type="InterPro" id="IPR027396">
    <property type="entry name" value="DsrEFH-like"/>
</dbReference>
<dbReference type="Proteomes" id="UP000078224">
    <property type="component" value="Unassembled WGS sequence"/>
</dbReference>
<dbReference type="SUPFAM" id="SSF75169">
    <property type="entry name" value="DsrEFH-like"/>
    <property type="match status" value="1"/>
</dbReference>
<keyword evidence="2" id="KW-1185">Reference proteome</keyword>
<comment type="caution">
    <text evidence="1">The sequence shown here is derived from an EMBL/GenBank/DDBJ whole genome shotgun (WGS) entry which is preliminary data.</text>
</comment>
<protein>
    <submittedName>
        <fullName evidence="1">TusB family tRNA 5-methylaminomethyl-2-thiouridine synthase</fullName>
    </submittedName>
</protein>
<accession>A0A1B7JSG3</accession>
<organism evidence="1 2">
    <name type="scientific">Providencia heimbachae ATCC 35613</name>
    <dbReference type="NCBI Taxonomy" id="1354272"/>
    <lineage>
        <taxon>Bacteria</taxon>
        <taxon>Pseudomonadati</taxon>
        <taxon>Pseudomonadota</taxon>
        <taxon>Gammaproteobacteria</taxon>
        <taxon>Enterobacterales</taxon>
        <taxon>Morganellaceae</taxon>
        <taxon>Providencia</taxon>
    </lineage>
</organism>
<dbReference type="Pfam" id="PF04077">
    <property type="entry name" value="DsrH"/>
    <property type="match status" value="1"/>
</dbReference>
<dbReference type="RefSeq" id="WP_068909118.1">
    <property type="nucleotide sequence ID" value="NZ_LXEW01000035.1"/>
</dbReference>
<dbReference type="PANTHER" id="PTHR37526">
    <property type="entry name" value="PROTEIN TUSB"/>
    <property type="match status" value="1"/>
</dbReference>
<dbReference type="AlphaFoldDB" id="A0A1B7JSG3"/>
<name>A0A1B7JSG3_9GAMM</name>
<dbReference type="NCBIfam" id="TIGR03011">
    <property type="entry name" value="sulf_tusB_dsrH"/>
    <property type="match status" value="1"/>
</dbReference>
<evidence type="ECO:0000313" key="1">
    <source>
        <dbReference type="EMBL" id="OAT50851.1"/>
    </source>
</evidence>
<proteinExistence type="predicted"/>